<comment type="caution">
    <text evidence="1">The sequence shown here is derived from an EMBL/GenBank/DDBJ whole genome shotgun (WGS) entry which is preliminary data.</text>
</comment>
<reference evidence="1 2" key="1">
    <citation type="submission" date="2019-04" db="EMBL/GenBank/DDBJ databases">
        <title>Microbes associate with the intestines of laboratory mice.</title>
        <authorList>
            <person name="Navarre W."/>
            <person name="Wong E."/>
            <person name="Huang K."/>
            <person name="Tropini C."/>
            <person name="Ng K."/>
            <person name="Yu B."/>
        </authorList>
    </citation>
    <scope>NUCLEOTIDE SEQUENCE [LARGE SCALE GENOMIC DNA]</scope>
    <source>
        <strain evidence="1 2">NM50_B9-20</strain>
    </source>
</reference>
<name>A0A4S2DMI5_9CLOT</name>
<dbReference type="Proteomes" id="UP000306888">
    <property type="component" value="Unassembled WGS sequence"/>
</dbReference>
<dbReference type="EMBL" id="SRYR01000001">
    <property type="protein sequence ID" value="TGY43538.1"/>
    <property type="molecule type" value="Genomic_DNA"/>
</dbReference>
<protein>
    <submittedName>
        <fullName evidence="1">DUF4489 domain-containing protein</fullName>
    </submittedName>
</protein>
<proteinExistence type="predicted"/>
<dbReference type="InterPro" id="IPR027972">
    <property type="entry name" value="DUF4489"/>
</dbReference>
<gene>
    <name evidence="1" type="ORF">E5347_01625</name>
</gene>
<accession>A0A4S2DMI5</accession>
<dbReference type="AlphaFoldDB" id="A0A4S2DMI5"/>
<dbReference type="Pfam" id="PF14879">
    <property type="entry name" value="DUF4489"/>
    <property type="match status" value="1"/>
</dbReference>
<evidence type="ECO:0000313" key="1">
    <source>
        <dbReference type="EMBL" id="TGY43538.1"/>
    </source>
</evidence>
<dbReference type="RefSeq" id="WP_136003927.1">
    <property type="nucleotide sequence ID" value="NZ_SRYR01000001.1"/>
</dbReference>
<evidence type="ECO:0000313" key="2">
    <source>
        <dbReference type="Proteomes" id="UP000306888"/>
    </source>
</evidence>
<dbReference type="OrthoDB" id="2052577at2"/>
<keyword evidence="2" id="KW-1185">Reference proteome</keyword>
<organism evidence="1 2">
    <name type="scientific">Clostridium sartagoforme</name>
    <dbReference type="NCBI Taxonomy" id="84031"/>
    <lineage>
        <taxon>Bacteria</taxon>
        <taxon>Bacillati</taxon>
        <taxon>Bacillota</taxon>
        <taxon>Clostridia</taxon>
        <taxon>Eubacteriales</taxon>
        <taxon>Clostridiaceae</taxon>
        <taxon>Clostridium</taxon>
    </lineage>
</organism>
<sequence>MNSMSRRYYDPCKKDCSDNCKKHYYDKDDDKKEDECPTIIKCSGPSSTPIPVLTLGEGISNVELPLASITLDTSCICDPIVKLDFSTNYVVPISVSLVGGSIVLRVYKQCRGQATRVPIGTAWAISGGILGIEVFEAAIASFTTCDTDSCRDECCTYTVVATVNAIADVALGAAFNNSTLSAVVTCKNSCHKCKKDHDRY</sequence>